<dbReference type="GO" id="GO:0044183">
    <property type="term" value="F:protein folding chaperone"/>
    <property type="evidence" value="ECO:0007669"/>
    <property type="project" value="TreeGrafter"/>
</dbReference>
<protein>
    <recommendedName>
        <fullName evidence="7">Complex III assembly factor LYRM7</fullName>
    </recommendedName>
    <alternativeName>
        <fullName evidence="8">LYR motif-containing protein 7</fullName>
    </alternativeName>
</protein>
<keyword evidence="4" id="KW-0143">Chaperone</keyword>
<dbReference type="Pfam" id="PF05347">
    <property type="entry name" value="Complex1_LYR"/>
    <property type="match status" value="1"/>
</dbReference>
<sequence>MAQKVTRSQLLSIFKKLHRVRQRAFKNDNHGLSVCRERINEGFRKNKNVSDEAEIYKLFKTAEEVETVMKTQLVQLEQVEEKTFRMHIRDETYMRPNIPFNPDAEIPRIPRKSKRKCNENTEPKAS</sequence>
<evidence type="ECO:0000256" key="1">
    <source>
        <dbReference type="ARBA" id="ARBA00004305"/>
    </source>
</evidence>
<evidence type="ECO:0000313" key="11">
    <source>
        <dbReference type="EnsemblMetazoa" id="G27406.2:cds"/>
    </source>
</evidence>
<comment type="similarity">
    <text evidence="2">Belongs to the complex I LYR family.</text>
</comment>
<dbReference type="KEGG" id="crg:105329858"/>
<organism evidence="11 12">
    <name type="scientific">Magallana gigas</name>
    <name type="common">Pacific oyster</name>
    <name type="synonym">Crassostrea gigas</name>
    <dbReference type="NCBI Taxonomy" id="29159"/>
    <lineage>
        <taxon>Eukaryota</taxon>
        <taxon>Metazoa</taxon>
        <taxon>Spiralia</taxon>
        <taxon>Lophotrochozoa</taxon>
        <taxon>Mollusca</taxon>
        <taxon>Bivalvia</taxon>
        <taxon>Autobranchia</taxon>
        <taxon>Pteriomorphia</taxon>
        <taxon>Ostreida</taxon>
        <taxon>Ostreoidea</taxon>
        <taxon>Ostreidae</taxon>
        <taxon>Magallana</taxon>
    </lineage>
</organism>
<dbReference type="GeneID" id="105329858"/>
<comment type="subunit">
    <text evidence="6">Interacts with UQCRFS1.</text>
</comment>
<proteinExistence type="inferred from homology"/>
<keyword evidence="12" id="KW-1185">Reference proteome</keyword>
<dbReference type="RefSeq" id="XP_034300901.1">
    <property type="nucleotide sequence ID" value="XM_034445010.2"/>
</dbReference>
<evidence type="ECO:0000259" key="10">
    <source>
        <dbReference type="Pfam" id="PF05347"/>
    </source>
</evidence>
<dbReference type="OMA" id="TRQYVFH"/>
<evidence type="ECO:0000313" key="12">
    <source>
        <dbReference type="Proteomes" id="UP000005408"/>
    </source>
</evidence>
<dbReference type="InterPro" id="IPR045298">
    <property type="entry name" value="Complex1_LYR_LYRM7"/>
</dbReference>
<dbReference type="GO" id="GO:0005759">
    <property type="term" value="C:mitochondrial matrix"/>
    <property type="evidence" value="ECO:0007669"/>
    <property type="project" value="UniProtKB-SubCell"/>
</dbReference>
<keyword evidence="3" id="KW-0496">Mitochondrion</keyword>
<feature type="compositionally biased region" description="Basic and acidic residues" evidence="9">
    <location>
        <begin position="116"/>
        <end position="126"/>
    </location>
</feature>
<evidence type="ECO:0000256" key="5">
    <source>
        <dbReference type="ARBA" id="ARBA00025430"/>
    </source>
</evidence>
<dbReference type="InterPro" id="IPR008011">
    <property type="entry name" value="Complex1_LYR_dom"/>
</dbReference>
<feature type="region of interest" description="Disordered" evidence="9">
    <location>
        <begin position="95"/>
        <end position="126"/>
    </location>
</feature>
<dbReference type="PANTHER" id="PTHR46749">
    <property type="entry name" value="COMPLEX III ASSEMBLY FACTOR LYRM7"/>
    <property type="match status" value="1"/>
</dbReference>
<comment type="function">
    <text evidence="5">Assembly factor required for Rieske Fe-S protein UQCRFS1 incorporation into the cytochrome b-c1 (CIII) complex. Functions as a chaperone, binding to this subunit within the mitochondrial matrix and stabilizing it prior to its translocation and insertion into the late CIII dimeric intermediate within the mitochondrial inner membrane.</text>
</comment>
<name>A0A8W8LBQ1_MAGGI</name>
<evidence type="ECO:0000256" key="9">
    <source>
        <dbReference type="SAM" id="MobiDB-lite"/>
    </source>
</evidence>
<evidence type="ECO:0000256" key="3">
    <source>
        <dbReference type="ARBA" id="ARBA00023128"/>
    </source>
</evidence>
<dbReference type="PANTHER" id="PTHR46749:SF1">
    <property type="entry name" value="COMPLEX III ASSEMBLY FACTOR LYRM7"/>
    <property type="match status" value="1"/>
</dbReference>
<comment type="subcellular location">
    <subcellularLocation>
        <location evidence="1">Mitochondrion matrix</location>
    </subcellularLocation>
</comment>
<feature type="domain" description="Complex 1 LYR protein" evidence="10">
    <location>
        <begin position="9"/>
        <end position="64"/>
    </location>
</feature>
<evidence type="ECO:0000256" key="7">
    <source>
        <dbReference type="ARBA" id="ARBA00026165"/>
    </source>
</evidence>
<evidence type="ECO:0000256" key="8">
    <source>
        <dbReference type="ARBA" id="ARBA00031830"/>
    </source>
</evidence>
<reference evidence="11" key="1">
    <citation type="submission" date="2022-08" db="UniProtKB">
        <authorList>
            <consortium name="EnsemblMetazoa"/>
        </authorList>
    </citation>
    <scope>IDENTIFICATION</scope>
    <source>
        <strain evidence="11">05x7-T-G4-1.051#20</strain>
    </source>
</reference>
<dbReference type="CDD" id="cd20267">
    <property type="entry name" value="Complex1_LYR_LYRM7"/>
    <property type="match status" value="1"/>
</dbReference>
<dbReference type="GO" id="GO:0034551">
    <property type="term" value="P:mitochondrial respiratory chain complex III assembly"/>
    <property type="evidence" value="ECO:0007669"/>
    <property type="project" value="InterPro"/>
</dbReference>
<dbReference type="AlphaFoldDB" id="A0A8W8LBQ1"/>
<dbReference type="OrthoDB" id="529194at2759"/>
<dbReference type="EnsemblMetazoa" id="G27406.2">
    <property type="protein sequence ID" value="G27406.2:cds"/>
    <property type="gene ID" value="G27406"/>
</dbReference>
<evidence type="ECO:0000256" key="2">
    <source>
        <dbReference type="ARBA" id="ARBA00009508"/>
    </source>
</evidence>
<dbReference type="InterPro" id="IPR050435">
    <property type="entry name" value="MZM1/LYRM7"/>
</dbReference>
<accession>A0A8W8LBQ1</accession>
<evidence type="ECO:0000256" key="4">
    <source>
        <dbReference type="ARBA" id="ARBA00023186"/>
    </source>
</evidence>
<evidence type="ECO:0000256" key="6">
    <source>
        <dbReference type="ARBA" id="ARBA00025809"/>
    </source>
</evidence>
<dbReference type="Proteomes" id="UP000005408">
    <property type="component" value="Unassembled WGS sequence"/>
</dbReference>
<dbReference type="EnsemblMetazoa" id="G27406.1">
    <property type="protein sequence ID" value="G27406.1:cds"/>
    <property type="gene ID" value="G27406"/>
</dbReference>